<name>A0A4V6D3J6_SETVI</name>
<dbReference type="EMBL" id="CM016558">
    <property type="protein sequence ID" value="TKW02926.1"/>
    <property type="molecule type" value="Genomic_DNA"/>
</dbReference>
<accession>A0A4V6D3J6</accession>
<gene>
    <name evidence="2" type="ORF">SEVIR_7G030558v2</name>
</gene>
<dbReference type="Gramene" id="TKW02926">
    <property type="protein sequence ID" value="TKW02926"/>
    <property type="gene ID" value="SEVIR_7G030558v2"/>
</dbReference>
<evidence type="ECO:0000256" key="1">
    <source>
        <dbReference type="SAM" id="MobiDB-lite"/>
    </source>
</evidence>
<keyword evidence="3" id="KW-1185">Reference proteome</keyword>
<proteinExistence type="predicted"/>
<dbReference type="Proteomes" id="UP000298652">
    <property type="component" value="Chromosome 7"/>
</dbReference>
<protein>
    <submittedName>
        <fullName evidence="2">Uncharacterized protein</fullName>
    </submittedName>
</protein>
<evidence type="ECO:0000313" key="3">
    <source>
        <dbReference type="Proteomes" id="UP000298652"/>
    </source>
</evidence>
<evidence type="ECO:0000313" key="2">
    <source>
        <dbReference type="EMBL" id="TKW02926.1"/>
    </source>
</evidence>
<organism evidence="2 3">
    <name type="scientific">Setaria viridis</name>
    <name type="common">Green bristlegrass</name>
    <name type="synonym">Setaria italica subsp. viridis</name>
    <dbReference type="NCBI Taxonomy" id="4556"/>
    <lineage>
        <taxon>Eukaryota</taxon>
        <taxon>Viridiplantae</taxon>
        <taxon>Streptophyta</taxon>
        <taxon>Embryophyta</taxon>
        <taxon>Tracheophyta</taxon>
        <taxon>Spermatophyta</taxon>
        <taxon>Magnoliopsida</taxon>
        <taxon>Liliopsida</taxon>
        <taxon>Poales</taxon>
        <taxon>Poaceae</taxon>
        <taxon>PACMAD clade</taxon>
        <taxon>Panicoideae</taxon>
        <taxon>Panicodae</taxon>
        <taxon>Paniceae</taxon>
        <taxon>Cenchrinae</taxon>
        <taxon>Setaria</taxon>
    </lineage>
</organism>
<reference evidence="2" key="1">
    <citation type="submission" date="2019-03" db="EMBL/GenBank/DDBJ databases">
        <title>WGS assembly of Setaria viridis.</title>
        <authorList>
            <person name="Huang P."/>
            <person name="Jenkins J."/>
            <person name="Grimwood J."/>
            <person name="Barry K."/>
            <person name="Healey A."/>
            <person name="Mamidi S."/>
            <person name="Sreedasyam A."/>
            <person name="Shu S."/>
            <person name="Feldman M."/>
            <person name="Wu J."/>
            <person name="Yu Y."/>
            <person name="Chen C."/>
            <person name="Johnson J."/>
            <person name="Rokhsar D."/>
            <person name="Baxter I."/>
            <person name="Schmutz J."/>
            <person name="Brutnell T."/>
            <person name="Kellogg E."/>
        </authorList>
    </citation>
    <scope>NUCLEOTIDE SEQUENCE [LARGE SCALE GENOMIC DNA]</scope>
</reference>
<feature type="region of interest" description="Disordered" evidence="1">
    <location>
        <begin position="141"/>
        <end position="165"/>
    </location>
</feature>
<sequence>MHTQKLVDCKFLPFYYLPVSPASPFPKLNYFLTKHTTPTTFLSHTLSLQVQTFPDLAFPPTQHLVARSTTPLLSRQAAATVVAHCPSSSSRHHHHGEDQAVVVVLVVAAPGLLRARHAQAGTARRLHVHGAVPHLRARRRLRRPAAGLLQRHRHAARRLPEPRQL</sequence>
<dbReference type="AlphaFoldDB" id="A0A4V6D3J6"/>